<reference evidence="1" key="1">
    <citation type="journal article" date="2022" name="bioRxiv">
        <title>Sequencing and chromosome-scale assembly of the giantPleurodeles waltlgenome.</title>
        <authorList>
            <person name="Brown T."/>
            <person name="Elewa A."/>
            <person name="Iarovenko S."/>
            <person name="Subramanian E."/>
            <person name="Araus A.J."/>
            <person name="Petzold A."/>
            <person name="Susuki M."/>
            <person name="Suzuki K.-i.T."/>
            <person name="Hayashi T."/>
            <person name="Toyoda A."/>
            <person name="Oliveira C."/>
            <person name="Osipova E."/>
            <person name="Leigh N.D."/>
            <person name="Simon A."/>
            <person name="Yun M.H."/>
        </authorList>
    </citation>
    <scope>NUCLEOTIDE SEQUENCE</scope>
    <source>
        <strain evidence="1">20211129_DDA</strain>
        <tissue evidence="1">Liver</tissue>
    </source>
</reference>
<name>A0AAV7W3J3_PLEWA</name>
<dbReference type="Proteomes" id="UP001066276">
    <property type="component" value="Chromosome 1_2"/>
</dbReference>
<dbReference type="AlphaFoldDB" id="A0AAV7W3J3"/>
<proteinExistence type="predicted"/>
<organism evidence="1 2">
    <name type="scientific">Pleurodeles waltl</name>
    <name type="common">Iberian ribbed newt</name>
    <dbReference type="NCBI Taxonomy" id="8319"/>
    <lineage>
        <taxon>Eukaryota</taxon>
        <taxon>Metazoa</taxon>
        <taxon>Chordata</taxon>
        <taxon>Craniata</taxon>
        <taxon>Vertebrata</taxon>
        <taxon>Euteleostomi</taxon>
        <taxon>Amphibia</taxon>
        <taxon>Batrachia</taxon>
        <taxon>Caudata</taxon>
        <taxon>Salamandroidea</taxon>
        <taxon>Salamandridae</taxon>
        <taxon>Pleurodelinae</taxon>
        <taxon>Pleurodeles</taxon>
    </lineage>
</organism>
<gene>
    <name evidence="1" type="ORF">NDU88_002258</name>
</gene>
<protein>
    <recommendedName>
        <fullName evidence="3">Secreted protein</fullName>
    </recommendedName>
</protein>
<sequence length="155" mass="16037">MSPVPSAYAFMLCSTGLCVGRCTPTNARCGLHLIWPSPTPTPPLVSSDSPRPFLAARWFPLSRAPPASSQGAPTPAAVSRLPTLARVVLLSPWAAPIRGGPAAPPCEPAVGCNAESAAAELSGFWRRSGSPLVAPINTRDSAFLPPLLSTTEGCH</sequence>
<comment type="caution">
    <text evidence="1">The sequence shown here is derived from an EMBL/GenBank/DDBJ whole genome shotgun (WGS) entry which is preliminary data.</text>
</comment>
<dbReference type="EMBL" id="JANPWB010000002">
    <property type="protein sequence ID" value="KAJ1206865.1"/>
    <property type="molecule type" value="Genomic_DNA"/>
</dbReference>
<keyword evidence="2" id="KW-1185">Reference proteome</keyword>
<evidence type="ECO:0000313" key="1">
    <source>
        <dbReference type="EMBL" id="KAJ1206865.1"/>
    </source>
</evidence>
<evidence type="ECO:0008006" key="3">
    <source>
        <dbReference type="Google" id="ProtNLM"/>
    </source>
</evidence>
<accession>A0AAV7W3J3</accession>
<evidence type="ECO:0000313" key="2">
    <source>
        <dbReference type="Proteomes" id="UP001066276"/>
    </source>
</evidence>